<keyword evidence="1 2" id="KW-0238">DNA-binding</keyword>
<name>A0ABX1BMG4_9ACTN</name>
<organism evidence="4 5">
    <name type="scientific">Nonomuraea composti</name>
    <dbReference type="NCBI Taxonomy" id="2720023"/>
    <lineage>
        <taxon>Bacteria</taxon>
        <taxon>Bacillati</taxon>
        <taxon>Actinomycetota</taxon>
        <taxon>Actinomycetes</taxon>
        <taxon>Streptosporangiales</taxon>
        <taxon>Streptosporangiaceae</taxon>
        <taxon>Nonomuraea</taxon>
    </lineage>
</organism>
<feature type="DNA-binding region" description="H-T-H motif" evidence="2">
    <location>
        <begin position="43"/>
        <end position="62"/>
    </location>
</feature>
<dbReference type="InterPro" id="IPR001647">
    <property type="entry name" value="HTH_TetR"/>
</dbReference>
<sequence length="104" mass="11278">MARVATTRKSTAPSSGRRVRRTRLALARALIELAEERDQSRTGVSDVAERAEVSRSPFSYHYGDVHELAEDACTAMIDELIESLPGPRPFMTGSTLLADGGDTA</sequence>
<dbReference type="SUPFAM" id="SSF46689">
    <property type="entry name" value="Homeodomain-like"/>
    <property type="match status" value="1"/>
</dbReference>
<evidence type="ECO:0000256" key="2">
    <source>
        <dbReference type="PROSITE-ProRule" id="PRU00335"/>
    </source>
</evidence>
<protein>
    <submittedName>
        <fullName evidence="4">TetR/AcrR family transcriptional regulator</fullName>
    </submittedName>
</protein>
<accession>A0ABX1BMG4</accession>
<evidence type="ECO:0000256" key="1">
    <source>
        <dbReference type="ARBA" id="ARBA00023125"/>
    </source>
</evidence>
<feature type="domain" description="HTH tetR-type" evidence="3">
    <location>
        <begin position="20"/>
        <end position="80"/>
    </location>
</feature>
<dbReference type="PROSITE" id="PS50977">
    <property type="entry name" value="HTH_TETR_2"/>
    <property type="match status" value="1"/>
</dbReference>
<evidence type="ECO:0000259" key="3">
    <source>
        <dbReference type="PROSITE" id="PS50977"/>
    </source>
</evidence>
<comment type="caution">
    <text evidence="4">The sequence shown here is derived from an EMBL/GenBank/DDBJ whole genome shotgun (WGS) entry which is preliminary data.</text>
</comment>
<dbReference type="Gene3D" id="1.10.357.10">
    <property type="entry name" value="Tetracycline Repressor, domain 2"/>
    <property type="match status" value="1"/>
</dbReference>
<gene>
    <name evidence="4" type="ORF">HCN51_50635</name>
</gene>
<keyword evidence="5" id="KW-1185">Reference proteome</keyword>
<evidence type="ECO:0000313" key="4">
    <source>
        <dbReference type="EMBL" id="NJP97595.1"/>
    </source>
</evidence>
<dbReference type="InterPro" id="IPR009057">
    <property type="entry name" value="Homeodomain-like_sf"/>
</dbReference>
<proteinExistence type="predicted"/>
<evidence type="ECO:0000313" key="5">
    <source>
        <dbReference type="Proteomes" id="UP000696294"/>
    </source>
</evidence>
<dbReference type="EMBL" id="JAATEP010000069">
    <property type="protein sequence ID" value="NJP97595.1"/>
    <property type="molecule type" value="Genomic_DNA"/>
</dbReference>
<reference evidence="4 5" key="1">
    <citation type="submission" date="2020-03" db="EMBL/GenBank/DDBJ databases">
        <title>WGS of actinomycetes isolated from Thailand.</title>
        <authorList>
            <person name="Thawai C."/>
        </authorList>
    </citation>
    <scope>NUCLEOTIDE SEQUENCE [LARGE SCALE GENOMIC DNA]</scope>
    <source>
        <strain evidence="4 5">FMUSA5-5</strain>
    </source>
</reference>
<dbReference type="Proteomes" id="UP000696294">
    <property type="component" value="Unassembled WGS sequence"/>
</dbReference>